<proteinExistence type="predicted"/>
<evidence type="ECO:0000256" key="2">
    <source>
        <dbReference type="SAM" id="SignalP"/>
    </source>
</evidence>
<dbReference type="Proteomes" id="UP001055429">
    <property type="component" value="Chromosome"/>
</dbReference>
<feature type="chain" id="PRO_5045936023" evidence="2">
    <location>
        <begin position="26"/>
        <end position="226"/>
    </location>
</feature>
<reference evidence="3" key="1">
    <citation type="submission" date="2022-05" db="EMBL/GenBank/DDBJ databases">
        <title>Brevundimonas albigilva TT17 genome sequence.</title>
        <authorList>
            <person name="Lee K."/>
            <person name="Son H."/>
        </authorList>
    </citation>
    <scope>NUCLEOTIDE SEQUENCE</scope>
    <source>
        <strain evidence="3">TT17</strain>
    </source>
</reference>
<sequence>MRRFHMIISALSAGVLLAPVDMASAQTTPSDVRDLIGVRGSSGEAQLQQRGYENTGGQVGSDRVWTYWWNARRGVCLTVATVDGRYQSIVSGPSADCRRDGDRPTTLPGPVGGPVASGPTETIQFARGTSSATRRGAITGYETRTYLLTLRAGQTLNVTMQTSNRSNYFNITAPGAQQALFNGSSSGARYSGRTRASGVYRIEVYLMRNAARRGETARYTLNVGAR</sequence>
<evidence type="ECO:0000256" key="1">
    <source>
        <dbReference type="SAM" id="MobiDB-lite"/>
    </source>
</evidence>
<accession>A0ABY4SML0</accession>
<keyword evidence="4" id="KW-1185">Reference proteome</keyword>
<organism evidence="3 4">
    <name type="scientific">Brevundimonas albigilva</name>
    <dbReference type="NCBI Taxonomy" id="1312364"/>
    <lineage>
        <taxon>Bacteria</taxon>
        <taxon>Pseudomonadati</taxon>
        <taxon>Pseudomonadota</taxon>
        <taxon>Alphaproteobacteria</taxon>
        <taxon>Caulobacterales</taxon>
        <taxon>Caulobacteraceae</taxon>
        <taxon>Brevundimonas</taxon>
    </lineage>
</organism>
<dbReference type="EMBL" id="CP097649">
    <property type="protein sequence ID" value="URI16073.1"/>
    <property type="molecule type" value="Genomic_DNA"/>
</dbReference>
<feature type="signal peptide" evidence="2">
    <location>
        <begin position="1"/>
        <end position="25"/>
    </location>
</feature>
<protein>
    <submittedName>
        <fullName evidence="3">Uncharacterized protein</fullName>
    </submittedName>
</protein>
<name>A0ABY4SML0_9CAUL</name>
<dbReference type="RefSeq" id="WP_250202266.1">
    <property type="nucleotide sequence ID" value="NZ_CP097649.1"/>
</dbReference>
<dbReference type="Gene3D" id="2.60.120.380">
    <property type="match status" value="1"/>
</dbReference>
<gene>
    <name evidence="3" type="ORF">M8231_03565</name>
</gene>
<keyword evidence="2" id="KW-0732">Signal</keyword>
<evidence type="ECO:0000313" key="3">
    <source>
        <dbReference type="EMBL" id="URI16073.1"/>
    </source>
</evidence>
<feature type="region of interest" description="Disordered" evidence="1">
    <location>
        <begin position="93"/>
        <end position="119"/>
    </location>
</feature>
<evidence type="ECO:0000313" key="4">
    <source>
        <dbReference type="Proteomes" id="UP001055429"/>
    </source>
</evidence>